<gene>
    <name evidence="2" type="ORF">DFP89_11248</name>
</gene>
<dbReference type="AlphaFoldDB" id="A0A368YQF0"/>
<accession>A0A368YQF0</accession>
<evidence type="ECO:0000313" key="3">
    <source>
        <dbReference type="Proteomes" id="UP000253345"/>
    </source>
</evidence>
<evidence type="ECO:0000256" key="1">
    <source>
        <dbReference type="SAM" id="Phobius"/>
    </source>
</evidence>
<dbReference type="RefSeq" id="WP_114349658.1">
    <property type="nucleotide sequence ID" value="NZ_QPJL01000012.1"/>
</dbReference>
<protein>
    <submittedName>
        <fullName evidence="2">Uncharacterized protein</fullName>
    </submittedName>
</protein>
<sequence length="183" mass="19678">MSGILFLISFVLVIALICVIGGIYALLRQQIVVDEHGQPSEIELPWFGKIKTNYPSLIAVGLGIALATFVASKLEPAPEIRNLPLVATLETDNLPPGSYVMVAAFPQRYLKGSQEFFQNGRGTMELLVEEPGPYTVVALSPTDLGSDGRLIYTVTQGPAIFDGGRLSFSGRLTRNHVSNGDGS</sequence>
<organism evidence="2 3">
    <name type="scientific">Paracoccus lutimaris</name>
    <dbReference type="NCBI Taxonomy" id="1490030"/>
    <lineage>
        <taxon>Bacteria</taxon>
        <taxon>Pseudomonadati</taxon>
        <taxon>Pseudomonadota</taxon>
        <taxon>Alphaproteobacteria</taxon>
        <taxon>Rhodobacterales</taxon>
        <taxon>Paracoccaceae</taxon>
        <taxon>Paracoccus</taxon>
    </lineage>
</organism>
<keyword evidence="3" id="KW-1185">Reference proteome</keyword>
<name>A0A368YQF0_9RHOB</name>
<comment type="caution">
    <text evidence="2">The sequence shown here is derived from an EMBL/GenBank/DDBJ whole genome shotgun (WGS) entry which is preliminary data.</text>
</comment>
<keyword evidence="1" id="KW-0812">Transmembrane</keyword>
<feature type="transmembrane region" description="Helical" evidence="1">
    <location>
        <begin position="6"/>
        <end position="27"/>
    </location>
</feature>
<proteinExistence type="predicted"/>
<dbReference type="OrthoDB" id="7867306at2"/>
<dbReference type="Proteomes" id="UP000253345">
    <property type="component" value="Unassembled WGS sequence"/>
</dbReference>
<evidence type="ECO:0000313" key="2">
    <source>
        <dbReference type="EMBL" id="RCW82451.1"/>
    </source>
</evidence>
<keyword evidence="1" id="KW-1133">Transmembrane helix</keyword>
<dbReference type="EMBL" id="QPJL01000012">
    <property type="protein sequence ID" value="RCW82451.1"/>
    <property type="molecule type" value="Genomic_DNA"/>
</dbReference>
<reference evidence="2 3" key="1">
    <citation type="submission" date="2018-07" db="EMBL/GenBank/DDBJ databases">
        <title>Genomic Encyclopedia of Type Strains, Phase III (KMG-III): the genomes of soil and plant-associated and newly described type strains.</title>
        <authorList>
            <person name="Whitman W."/>
        </authorList>
    </citation>
    <scope>NUCLEOTIDE SEQUENCE [LARGE SCALE GENOMIC DNA]</scope>
    <source>
        <strain evidence="2 3">CECT 8525</strain>
    </source>
</reference>
<keyword evidence="1" id="KW-0472">Membrane</keyword>